<dbReference type="PROSITE" id="PS00134">
    <property type="entry name" value="TRYPSIN_HIS"/>
    <property type="match status" value="1"/>
</dbReference>
<dbReference type="InterPro" id="IPR033116">
    <property type="entry name" value="TRYPSIN_SER"/>
</dbReference>
<evidence type="ECO:0000313" key="15">
    <source>
        <dbReference type="RefSeq" id="XP_034246725.1"/>
    </source>
</evidence>
<dbReference type="Gene3D" id="2.40.10.10">
    <property type="entry name" value="Trypsin-like serine proteases"/>
    <property type="match status" value="1"/>
</dbReference>
<keyword evidence="5 10" id="KW-0378">Hydrolase</keyword>
<evidence type="ECO:0000256" key="12">
    <source>
        <dbReference type="SAM" id="SignalP"/>
    </source>
</evidence>
<keyword evidence="4 12" id="KW-0732">Signal</keyword>
<dbReference type="InterPro" id="IPR050127">
    <property type="entry name" value="Serine_Proteases_S1"/>
</dbReference>
<organism evidence="15">
    <name type="scientific">Thrips palmi</name>
    <name type="common">Melon thrips</name>
    <dbReference type="NCBI Taxonomy" id="161013"/>
    <lineage>
        <taxon>Eukaryota</taxon>
        <taxon>Metazoa</taxon>
        <taxon>Ecdysozoa</taxon>
        <taxon>Arthropoda</taxon>
        <taxon>Hexapoda</taxon>
        <taxon>Insecta</taxon>
        <taxon>Pterygota</taxon>
        <taxon>Neoptera</taxon>
        <taxon>Paraneoptera</taxon>
        <taxon>Thysanoptera</taxon>
        <taxon>Terebrantia</taxon>
        <taxon>Thripoidea</taxon>
        <taxon>Thripidae</taxon>
        <taxon>Thrips</taxon>
    </lineage>
</organism>
<dbReference type="GO" id="GO:0004252">
    <property type="term" value="F:serine-type endopeptidase activity"/>
    <property type="evidence" value="ECO:0007669"/>
    <property type="project" value="InterPro"/>
</dbReference>
<dbReference type="GO" id="GO:0005615">
    <property type="term" value="C:extracellular space"/>
    <property type="evidence" value="ECO:0007669"/>
    <property type="project" value="TreeGrafter"/>
</dbReference>
<dbReference type="FunCoup" id="A0A6P8Z8D8">
    <property type="interactions" value="9"/>
</dbReference>
<dbReference type="Pfam" id="PF00089">
    <property type="entry name" value="Trypsin"/>
    <property type="match status" value="1"/>
</dbReference>
<evidence type="ECO:0000256" key="7">
    <source>
        <dbReference type="ARBA" id="ARBA00023157"/>
    </source>
</evidence>
<dbReference type="FunFam" id="2.40.10.10:FF:000054">
    <property type="entry name" value="Complement C1r subcomponent"/>
    <property type="match status" value="1"/>
</dbReference>
<accession>A0A6P8Z8D8</accession>
<dbReference type="PRINTS" id="PR00722">
    <property type="entry name" value="CHYMOTRYPSIN"/>
</dbReference>
<keyword evidence="8" id="KW-0325">Glycoprotein</keyword>
<proteinExistence type="inferred from homology"/>
<dbReference type="AlphaFoldDB" id="A0A6P8Z8D8"/>
<dbReference type="PANTHER" id="PTHR24264">
    <property type="entry name" value="TRYPSIN-RELATED"/>
    <property type="match status" value="1"/>
</dbReference>
<evidence type="ECO:0000256" key="2">
    <source>
        <dbReference type="ARBA" id="ARBA00022525"/>
    </source>
</evidence>
<evidence type="ECO:0000313" key="14">
    <source>
        <dbReference type="Proteomes" id="UP000515158"/>
    </source>
</evidence>
<reference evidence="15" key="1">
    <citation type="submission" date="2025-08" db="UniProtKB">
        <authorList>
            <consortium name="RefSeq"/>
        </authorList>
    </citation>
    <scope>IDENTIFICATION</scope>
    <source>
        <tissue evidence="15">Total insect</tissue>
    </source>
</reference>
<feature type="compositionally biased region" description="Pro residues" evidence="11">
    <location>
        <begin position="249"/>
        <end position="286"/>
    </location>
</feature>
<name>A0A6P8Z8D8_THRPL</name>
<dbReference type="CDD" id="cd00190">
    <property type="entry name" value="Tryp_SPc"/>
    <property type="match status" value="1"/>
</dbReference>
<dbReference type="InterPro" id="IPR043504">
    <property type="entry name" value="Peptidase_S1_PA_chymotrypsin"/>
</dbReference>
<dbReference type="GO" id="GO:0006508">
    <property type="term" value="P:proteolysis"/>
    <property type="evidence" value="ECO:0007669"/>
    <property type="project" value="UniProtKB-KW"/>
</dbReference>
<dbReference type="PROSITE" id="PS50240">
    <property type="entry name" value="TRYPSIN_DOM"/>
    <property type="match status" value="1"/>
</dbReference>
<dbReference type="InterPro" id="IPR001254">
    <property type="entry name" value="Trypsin_dom"/>
</dbReference>
<dbReference type="KEGG" id="tpal:117648340"/>
<feature type="chain" id="PRO_5028219392" evidence="12">
    <location>
        <begin position="23"/>
        <end position="591"/>
    </location>
</feature>
<evidence type="ECO:0000256" key="8">
    <source>
        <dbReference type="ARBA" id="ARBA00023180"/>
    </source>
</evidence>
<feature type="domain" description="Peptidase S1" evidence="13">
    <location>
        <begin position="340"/>
        <end position="586"/>
    </location>
</feature>
<evidence type="ECO:0000256" key="1">
    <source>
        <dbReference type="ARBA" id="ARBA00004613"/>
    </source>
</evidence>
<dbReference type="GeneID" id="117648340"/>
<keyword evidence="7" id="KW-1015">Disulfide bond</keyword>
<evidence type="ECO:0000256" key="10">
    <source>
        <dbReference type="RuleBase" id="RU363034"/>
    </source>
</evidence>
<feature type="signal peptide" evidence="12">
    <location>
        <begin position="1"/>
        <end position="22"/>
    </location>
</feature>
<dbReference type="SMART" id="SM00020">
    <property type="entry name" value="Tryp_SPc"/>
    <property type="match status" value="1"/>
</dbReference>
<dbReference type="InterPro" id="IPR009003">
    <property type="entry name" value="Peptidase_S1_PA"/>
</dbReference>
<evidence type="ECO:0000256" key="9">
    <source>
        <dbReference type="ARBA" id="ARBA00024195"/>
    </source>
</evidence>
<keyword evidence="2" id="KW-0964">Secreted</keyword>
<dbReference type="PROSITE" id="PS00135">
    <property type="entry name" value="TRYPSIN_SER"/>
    <property type="match status" value="1"/>
</dbReference>
<feature type="region of interest" description="Disordered" evidence="11">
    <location>
        <begin position="178"/>
        <end position="205"/>
    </location>
</feature>
<evidence type="ECO:0000256" key="5">
    <source>
        <dbReference type="ARBA" id="ARBA00022801"/>
    </source>
</evidence>
<gene>
    <name evidence="15" type="primary">LOC117648340</name>
</gene>
<evidence type="ECO:0000256" key="3">
    <source>
        <dbReference type="ARBA" id="ARBA00022670"/>
    </source>
</evidence>
<evidence type="ECO:0000256" key="4">
    <source>
        <dbReference type="ARBA" id="ARBA00022729"/>
    </source>
</evidence>
<dbReference type="Proteomes" id="UP000515158">
    <property type="component" value="Unplaced"/>
</dbReference>
<keyword evidence="6 10" id="KW-0720">Serine protease</keyword>
<dbReference type="OrthoDB" id="6357057at2759"/>
<feature type="region of interest" description="Disordered" evidence="11">
    <location>
        <begin position="247"/>
        <end position="286"/>
    </location>
</feature>
<dbReference type="InterPro" id="IPR001314">
    <property type="entry name" value="Peptidase_S1A"/>
</dbReference>
<evidence type="ECO:0000259" key="13">
    <source>
        <dbReference type="PROSITE" id="PS50240"/>
    </source>
</evidence>
<comment type="subcellular location">
    <subcellularLocation>
        <location evidence="1">Secreted</location>
    </subcellularLocation>
</comment>
<dbReference type="InterPro" id="IPR018114">
    <property type="entry name" value="TRYPSIN_HIS"/>
</dbReference>
<sequence>MATVRVGGCLAVMLLAVSLAQGQGRQGQVRQGQIRPGQFRQNQAQAPEQQPEGRSLVDWYFFDVSNLDVPEGRLVSVPPVAHHRSFSHGAKTASIDRSDRLGRCFHRGTSSEGVCANMVDCAYAARQMQHWGHAEMCADGALVCCPGLAADAQYTQHAQDDFPSPSWDPYTFQYFPAPSCGHPHHQHDHHGGQQQQNFHPAPPMPQVPVSAPPQDFQYFDNLYQQAAPQPTPAPALPPVVHAPHVQPMAQPPMKPMARPPAKPMAQPPTKPMSRPPMKPMAQPPMKAPTPEPLVPLIDAATPAGKQPGDVARKKCVEYEKYAPTVRFGPDKDCIPNHTYPIGGNPALPREFPHFAQLGSGDRGDIQWFCGGALIAPSWIVTAAHCLYSGSRKVQWVRLGDLEPESDEDDSNPQIIAVAQAVRHPDYKVPEVYNDIALLRLAREPDMSTPHVRPACLQVDTKLKKDKLNLIGFGLTEENGDPAKALMEVALWRTPGDKCKDFFEGPINLRQLPDGLRDESQLCAGLDQVGKDACQGDSGGPLNTPYSPTCMHAIPGITSFGQGCGRGAPGVYTRVSHYVPWIERIVWPEEFE</sequence>
<dbReference type="FunFam" id="2.40.10.10:FF:000028">
    <property type="entry name" value="Serine protease easter"/>
    <property type="match status" value="1"/>
</dbReference>
<dbReference type="PANTHER" id="PTHR24264:SF54">
    <property type="entry name" value="PEPTIDASE S1 DOMAIN-CONTAINING PROTEIN"/>
    <property type="match status" value="1"/>
</dbReference>
<dbReference type="InParanoid" id="A0A6P8Z8D8"/>
<protein>
    <submittedName>
        <fullName evidence="15">Serine protease Hayan-like</fullName>
    </submittedName>
</protein>
<evidence type="ECO:0000256" key="6">
    <source>
        <dbReference type="ARBA" id="ARBA00022825"/>
    </source>
</evidence>
<dbReference type="SUPFAM" id="SSF50494">
    <property type="entry name" value="Trypsin-like serine proteases"/>
    <property type="match status" value="1"/>
</dbReference>
<keyword evidence="14" id="KW-1185">Reference proteome</keyword>
<evidence type="ECO:0000256" key="11">
    <source>
        <dbReference type="SAM" id="MobiDB-lite"/>
    </source>
</evidence>
<keyword evidence="3 10" id="KW-0645">Protease</keyword>
<comment type="similarity">
    <text evidence="9">Belongs to the peptidase S1 family. CLIP subfamily.</text>
</comment>
<dbReference type="RefSeq" id="XP_034246725.1">
    <property type="nucleotide sequence ID" value="XM_034390834.1"/>
</dbReference>